<gene>
    <name evidence="2" type="ORF">QQ008_22320</name>
</gene>
<dbReference type="PANTHER" id="PTHR33169">
    <property type="entry name" value="PADR-FAMILY TRANSCRIPTIONAL REGULATOR"/>
    <property type="match status" value="1"/>
</dbReference>
<dbReference type="InterPro" id="IPR036388">
    <property type="entry name" value="WH-like_DNA-bd_sf"/>
</dbReference>
<proteinExistence type="predicted"/>
<dbReference type="RefSeq" id="WP_346754169.1">
    <property type="nucleotide sequence ID" value="NZ_JAUJEA010000010.1"/>
</dbReference>
<dbReference type="EMBL" id="JAUJEA010000010">
    <property type="protein sequence ID" value="MDN5204145.1"/>
    <property type="molecule type" value="Genomic_DNA"/>
</dbReference>
<dbReference type="PANTHER" id="PTHR33169:SF14">
    <property type="entry name" value="TRANSCRIPTIONAL REGULATOR RV3488"/>
    <property type="match status" value="1"/>
</dbReference>
<comment type="caution">
    <text evidence="2">The sequence shown here is derived from an EMBL/GenBank/DDBJ whole genome shotgun (WGS) entry which is preliminary data.</text>
</comment>
<reference evidence="2" key="1">
    <citation type="submission" date="2023-06" db="EMBL/GenBank/DDBJ databases">
        <title>Genomic of Parafulvivirga corallium.</title>
        <authorList>
            <person name="Wang G."/>
        </authorList>
    </citation>
    <scope>NUCLEOTIDE SEQUENCE</scope>
    <source>
        <strain evidence="2">BMA10</strain>
    </source>
</reference>
<evidence type="ECO:0000313" key="3">
    <source>
        <dbReference type="Proteomes" id="UP001172082"/>
    </source>
</evidence>
<dbReference type="Gene3D" id="1.10.10.10">
    <property type="entry name" value="Winged helix-like DNA-binding domain superfamily/Winged helix DNA-binding domain"/>
    <property type="match status" value="1"/>
</dbReference>
<name>A0ABT8KTQ6_9BACT</name>
<sequence>MESKEFIRGTIKTLVLKLLSEKKKMYGYEISARVKELSANEIQLTYGALYPILYKLEAEGLLSTESELFEGRARKYYSLTKKGNEVAKVKVSELQKFMDIVKNILAAPKTSLESWGY</sequence>
<protein>
    <submittedName>
        <fullName evidence="2">PadR family transcriptional regulator</fullName>
    </submittedName>
</protein>
<feature type="domain" description="Transcription regulator PadR N-terminal" evidence="1">
    <location>
        <begin position="15"/>
        <end position="86"/>
    </location>
</feature>
<dbReference type="Proteomes" id="UP001172082">
    <property type="component" value="Unassembled WGS sequence"/>
</dbReference>
<keyword evidence="3" id="KW-1185">Reference proteome</keyword>
<accession>A0ABT8KTQ6</accession>
<dbReference type="SUPFAM" id="SSF46785">
    <property type="entry name" value="Winged helix' DNA-binding domain"/>
    <property type="match status" value="1"/>
</dbReference>
<dbReference type="InterPro" id="IPR036390">
    <property type="entry name" value="WH_DNA-bd_sf"/>
</dbReference>
<organism evidence="2 3">
    <name type="scientific">Splendidivirga corallicola</name>
    <dbReference type="NCBI Taxonomy" id="3051826"/>
    <lineage>
        <taxon>Bacteria</taxon>
        <taxon>Pseudomonadati</taxon>
        <taxon>Bacteroidota</taxon>
        <taxon>Cytophagia</taxon>
        <taxon>Cytophagales</taxon>
        <taxon>Splendidivirgaceae</taxon>
        <taxon>Splendidivirga</taxon>
    </lineage>
</organism>
<dbReference type="Pfam" id="PF03551">
    <property type="entry name" value="PadR"/>
    <property type="match status" value="1"/>
</dbReference>
<evidence type="ECO:0000259" key="1">
    <source>
        <dbReference type="Pfam" id="PF03551"/>
    </source>
</evidence>
<dbReference type="InterPro" id="IPR005149">
    <property type="entry name" value="Tscrpt_reg_PadR_N"/>
</dbReference>
<dbReference type="InterPro" id="IPR052509">
    <property type="entry name" value="Metal_resp_DNA-bind_regulator"/>
</dbReference>
<evidence type="ECO:0000313" key="2">
    <source>
        <dbReference type="EMBL" id="MDN5204145.1"/>
    </source>
</evidence>